<evidence type="ECO:0000313" key="2">
    <source>
        <dbReference type="Proteomes" id="UP000680656"/>
    </source>
</evidence>
<gene>
    <name evidence="1" type="ORF">KHC33_16355</name>
</gene>
<organism evidence="1 2">
    <name type="scientific">Methanospirillum purgamenti</name>
    <dbReference type="NCBI Taxonomy" id="2834276"/>
    <lineage>
        <taxon>Archaea</taxon>
        <taxon>Methanobacteriati</taxon>
        <taxon>Methanobacteriota</taxon>
        <taxon>Stenosarchaea group</taxon>
        <taxon>Methanomicrobia</taxon>
        <taxon>Methanomicrobiales</taxon>
        <taxon>Methanospirillaceae</taxon>
        <taxon>Methanospirillum</taxon>
    </lineage>
</organism>
<reference evidence="1 2" key="1">
    <citation type="submission" date="2021-05" db="EMBL/GenBank/DDBJ databases">
        <title>A novel Methanospirillum isolate from a pyrite-forming mixed culture.</title>
        <authorList>
            <person name="Bunk B."/>
            <person name="Sproer C."/>
            <person name="Spring S."/>
            <person name="Pester M."/>
        </authorList>
    </citation>
    <scope>NUCLEOTIDE SEQUENCE [LARGE SCALE GENOMIC DNA]</scope>
    <source>
        <strain evidence="1 2">J.3.6.1-F.2.7.3</strain>
    </source>
</reference>
<dbReference type="KEGG" id="mrtj:KHC33_16355"/>
<evidence type="ECO:0000313" key="1">
    <source>
        <dbReference type="EMBL" id="QVV88853.1"/>
    </source>
</evidence>
<dbReference type="GeneID" id="65098789"/>
<protein>
    <submittedName>
        <fullName evidence="1">Uncharacterized protein</fullName>
    </submittedName>
</protein>
<proteinExistence type="predicted"/>
<name>A0A8E7B0I0_9EURY</name>
<dbReference type="AlphaFoldDB" id="A0A8E7B0I0"/>
<keyword evidence="2" id="KW-1185">Reference proteome</keyword>
<sequence>MVDSCLRGMNAYNQTEIDTSLLNQDDTPNRIPSGTYGTWLRQRLELFVDDRTILSN</sequence>
<accession>A0A8E7B0I0</accession>
<dbReference type="Proteomes" id="UP000680656">
    <property type="component" value="Chromosome"/>
</dbReference>
<dbReference type="RefSeq" id="WP_214419656.1">
    <property type="nucleotide sequence ID" value="NZ_CP075546.1"/>
</dbReference>
<dbReference type="EMBL" id="CP075546">
    <property type="protein sequence ID" value="QVV88853.1"/>
    <property type="molecule type" value="Genomic_DNA"/>
</dbReference>